<dbReference type="GO" id="GO:0016787">
    <property type="term" value="F:hydrolase activity"/>
    <property type="evidence" value="ECO:0007669"/>
    <property type="project" value="InterPro"/>
</dbReference>
<dbReference type="GO" id="GO:0003676">
    <property type="term" value="F:nucleic acid binding"/>
    <property type="evidence" value="ECO:0007669"/>
    <property type="project" value="InterPro"/>
</dbReference>
<keyword evidence="4" id="KW-0378">Hydrolase</keyword>
<dbReference type="PROSITE" id="PS51257">
    <property type="entry name" value="PROKAR_LIPOPROTEIN"/>
    <property type="match status" value="1"/>
</dbReference>
<keyword evidence="4" id="KW-0255">Endonuclease</keyword>
<organism evidence="4 5">
    <name type="scientific">Lactiplantibacillus garii</name>
    <dbReference type="NCBI Taxonomy" id="2306423"/>
    <lineage>
        <taxon>Bacteria</taxon>
        <taxon>Bacillati</taxon>
        <taxon>Bacillota</taxon>
        <taxon>Bacilli</taxon>
        <taxon>Lactobacillales</taxon>
        <taxon>Lactobacillaceae</taxon>
        <taxon>Lactiplantibacillus</taxon>
    </lineage>
</organism>
<feature type="region of interest" description="Disordered" evidence="1">
    <location>
        <begin position="27"/>
        <end position="55"/>
    </location>
</feature>
<evidence type="ECO:0000259" key="3">
    <source>
        <dbReference type="SMART" id="SM00892"/>
    </source>
</evidence>
<dbReference type="InterPro" id="IPR044929">
    <property type="entry name" value="DNA/RNA_non-sp_Endonuclease_sf"/>
</dbReference>
<dbReference type="SMART" id="SM00892">
    <property type="entry name" value="Endonuclease_NS"/>
    <property type="match status" value="1"/>
</dbReference>
<reference evidence="4 5" key="1">
    <citation type="submission" date="2018-08" db="EMBL/GenBank/DDBJ databases">
        <title>Genome Lactobacillus garii FI11369.</title>
        <authorList>
            <person name="Diaz M."/>
            <person name="Narbad A."/>
        </authorList>
    </citation>
    <scope>NUCLEOTIDE SEQUENCE [LARGE SCALE GENOMIC DNA]</scope>
    <source>
        <strain evidence="4 5">FI11369</strain>
    </source>
</reference>
<feature type="compositionally biased region" description="Low complexity" evidence="1">
    <location>
        <begin position="27"/>
        <end position="44"/>
    </location>
</feature>
<dbReference type="AlphaFoldDB" id="A0A3R8J8J9"/>
<dbReference type="Pfam" id="PF13930">
    <property type="entry name" value="Endonuclea_NS_2"/>
    <property type="match status" value="1"/>
</dbReference>
<proteinExistence type="predicted"/>
<keyword evidence="5" id="KW-1185">Reference proteome</keyword>
<dbReference type="InterPro" id="IPR001604">
    <property type="entry name" value="Endo_G_ENPP1-like_dom"/>
</dbReference>
<keyword evidence="4" id="KW-0540">Nuclease</keyword>
<comment type="caution">
    <text evidence="4">The sequence shown here is derived from an EMBL/GenBank/DDBJ whole genome shotgun (WGS) entry which is preliminary data.</text>
</comment>
<dbReference type="RefSeq" id="WP_125071404.1">
    <property type="nucleotide sequence ID" value="NZ_QWZQ01000006.1"/>
</dbReference>
<keyword evidence="2" id="KW-0732">Signal</keyword>
<feature type="domain" description="DNA/RNA non-specific endonuclease/pyrophosphatase/phosphodiesterase" evidence="3">
    <location>
        <begin position="87"/>
        <end position="263"/>
    </location>
</feature>
<feature type="compositionally biased region" description="Polar residues" evidence="1">
    <location>
        <begin position="46"/>
        <end position="55"/>
    </location>
</feature>
<dbReference type="GO" id="GO:0004519">
    <property type="term" value="F:endonuclease activity"/>
    <property type="evidence" value="ECO:0007669"/>
    <property type="project" value="UniProtKB-KW"/>
</dbReference>
<feature type="compositionally biased region" description="Polar residues" evidence="1">
    <location>
        <begin position="275"/>
        <end position="295"/>
    </location>
</feature>
<protein>
    <submittedName>
        <fullName evidence="4">DNA/RNA non-specific endonuclease</fullName>
    </submittedName>
</protein>
<dbReference type="GO" id="GO:0046872">
    <property type="term" value="F:metal ion binding"/>
    <property type="evidence" value="ECO:0007669"/>
    <property type="project" value="InterPro"/>
</dbReference>
<dbReference type="InterPro" id="IPR044927">
    <property type="entry name" value="Endonuclea_NS_2"/>
</dbReference>
<dbReference type="Gene3D" id="3.40.570.10">
    <property type="entry name" value="Extracellular Endonuclease, subunit A"/>
    <property type="match status" value="1"/>
</dbReference>
<dbReference type="EMBL" id="QWZQ01000006">
    <property type="protein sequence ID" value="RRK11321.1"/>
    <property type="molecule type" value="Genomic_DNA"/>
</dbReference>
<name>A0A3R8J8J9_9LACO</name>
<sequence length="315" mass="34487">MLKWTRRAAVIGVMSLGLLVSGCSTTTTSTNNTESTSESSSAAATGNAQTTGNRQQTYKQLANMTYKSGGAAAIKVNSGKSTLAASQWKNSKIDYGNLDHLNRTTTDTAYLSRANLGKSAGRAAQTWSPTGWHNQPIKVNGKRVFPQNRGHLIAYTISFNLTNTGKYRAGEGGSLDNPKNLATQTAYSNQKTMQIYEDQVRTALQQGKKVIYQVTTVFRGNELMPRGYWSQAVSTDGSVNFNVYIWNVEPGVSFDYATGRGKADSGMQVAGADKVNSSANTSQSRSYSKRPTTSKQVERELYRYGYKYVKKHLQQ</sequence>
<dbReference type="Proteomes" id="UP000283633">
    <property type="component" value="Unassembled WGS sequence"/>
</dbReference>
<accession>A0A3R8J8J9</accession>
<feature type="chain" id="PRO_5018627595" evidence="2">
    <location>
        <begin position="27"/>
        <end position="315"/>
    </location>
</feature>
<feature type="signal peptide" evidence="2">
    <location>
        <begin position="1"/>
        <end position="26"/>
    </location>
</feature>
<dbReference type="OrthoDB" id="9783680at2"/>
<evidence type="ECO:0000256" key="1">
    <source>
        <dbReference type="SAM" id="MobiDB-lite"/>
    </source>
</evidence>
<evidence type="ECO:0000256" key="2">
    <source>
        <dbReference type="SAM" id="SignalP"/>
    </source>
</evidence>
<evidence type="ECO:0000313" key="4">
    <source>
        <dbReference type="EMBL" id="RRK11321.1"/>
    </source>
</evidence>
<feature type="region of interest" description="Disordered" evidence="1">
    <location>
        <begin position="272"/>
        <end position="296"/>
    </location>
</feature>
<evidence type="ECO:0000313" key="5">
    <source>
        <dbReference type="Proteomes" id="UP000283633"/>
    </source>
</evidence>
<gene>
    <name evidence="4" type="ORF">D1831_02790</name>
</gene>